<dbReference type="OrthoDB" id="604691at2"/>
<dbReference type="InterPro" id="IPR008969">
    <property type="entry name" value="CarboxyPept-like_regulatory"/>
</dbReference>
<evidence type="ECO:0008006" key="4">
    <source>
        <dbReference type="Google" id="ProtNLM"/>
    </source>
</evidence>
<gene>
    <name evidence="2" type="ORF">HYN49_02225</name>
</gene>
<name>A0A2S1SEH9_9FLAO</name>
<evidence type="ECO:0000313" key="3">
    <source>
        <dbReference type="Proteomes" id="UP000244937"/>
    </source>
</evidence>
<sequence length="830" mass="96065">MRAITWILLLVSTLSFAQQTVSGVVKDADTHMPLAFASIIDSNGQSQIADVDGKFTIPAKAKNEKITVSYIGYQKKEVKIGTEKFVTILLFAAVKKLEPVVLGKKEDPAYDIIRRVIASKENNNPQQKLKTFQFKAYNKLIVTANPDSIDGKIDSVFIKKNDGPPLAKPDSSSFRFKKIISSQHLFQMEKVSDFQFADRRLKETVRGIRMSGFDKPVYEVVAFNLQSFSVYDSKYELFETKYNSPIANDAFSDYYYHLLDTVKIGGRETYLVYFFPKRKYRKTGLQGLLYIDQESYAVAKAVMRLRTVLDVTATHEFEYIPEEKIWFPTNKEFKIVKGKNDEDIRILGETFKFDADGKHTKRKKQSSDFTYLQSKYWYFNREYNKPVTISKSSVIMHVKDDAVNRDEDFWNQFRKDSLDSRSRQTYIALDSIAKKEKVEKKLRIGRKLINGYVPIGPVDFDLRYLLSYNNYEGFRLGAGGITNDRFSEKYRVEGYTAYGTKDGNFKYNIGTAARIGRFSNSWIGGAYTDDVREIASTSFAIDKRVFKLYDPRPINLSTFYAYQTWRGYIETKIIPKTESIWQLSRSVVEPKFSYIYQANGKDYTKFNMTTAMVSLQWNPFSDFMQTPNGKVEIEKRYPKFTFQFTKSLPGVLSNDFDFGKIDFRTEYQKKYLNGQKTAVFLEAGYAFGDVPLTHLYNTSPNSLTKDKVLQRLTLAGKNSFETMYFNEFFSSQYVMLQLKHGFKRVELFKKVRPSMVLVSRMGWGNMEHPEQHFGIAYKTLDKGYFESGIELNQIFKGFGLSGFYRYGPNQLPRFEDNISIKLSFILDFGI</sequence>
<dbReference type="AlphaFoldDB" id="A0A2S1SEH9"/>
<organism evidence="2 3">
    <name type="scientific">Flavobacterium pallidum</name>
    <dbReference type="NCBI Taxonomy" id="2172098"/>
    <lineage>
        <taxon>Bacteria</taxon>
        <taxon>Pseudomonadati</taxon>
        <taxon>Bacteroidota</taxon>
        <taxon>Flavobacteriia</taxon>
        <taxon>Flavobacteriales</taxon>
        <taxon>Flavobacteriaceae</taxon>
        <taxon>Flavobacterium</taxon>
    </lineage>
</organism>
<feature type="signal peptide" evidence="1">
    <location>
        <begin position="1"/>
        <end position="17"/>
    </location>
</feature>
<dbReference type="SUPFAM" id="SSF49464">
    <property type="entry name" value="Carboxypeptidase regulatory domain-like"/>
    <property type="match status" value="1"/>
</dbReference>
<dbReference type="InterPro" id="IPR043741">
    <property type="entry name" value="DUF5686"/>
</dbReference>
<keyword evidence="1" id="KW-0732">Signal</keyword>
<dbReference type="EMBL" id="CP029187">
    <property type="protein sequence ID" value="AWI24799.1"/>
    <property type="molecule type" value="Genomic_DNA"/>
</dbReference>
<reference evidence="2 3" key="1">
    <citation type="submission" date="2018-05" db="EMBL/GenBank/DDBJ databases">
        <title>Genome sequencing of Flavobacterium sp. HYN0049.</title>
        <authorList>
            <person name="Yi H."/>
            <person name="Baek C."/>
        </authorList>
    </citation>
    <scope>NUCLEOTIDE SEQUENCE [LARGE SCALE GENOMIC DNA]</scope>
    <source>
        <strain evidence="2 3">HYN0049</strain>
    </source>
</reference>
<evidence type="ECO:0000313" key="2">
    <source>
        <dbReference type="EMBL" id="AWI24799.1"/>
    </source>
</evidence>
<keyword evidence="3" id="KW-1185">Reference proteome</keyword>
<dbReference type="Gene3D" id="2.60.40.1120">
    <property type="entry name" value="Carboxypeptidase-like, regulatory domain"/>
    <property type="match status" value="1"/>
</dbReference>
<dbReference type="Pfam" id="PF18939">
    <property type="entry name" value="DUF5686"/>
    <property type="match status" value="1"/>
</dbReference>
<protein>
    <recommendedName>
        <fullName evidence="4">Carboxypeptidase-like regulatory domain-containing protein</fullName>
    </recommendedName>
</protein>
<dbReference type="RefSeq" id="WP_108902597.1">
    <property type="nucleotide sequence ID" value="NZ_CP029187.1"/>
</dbReference>
<evidence type="ECO:0000256" key="1">
    <source>
        <dbReference type="SAM" id="SignalP"/>
    </source>
</evidence>
<feature type="chain" id="PRO_5015541088" description="Carboxypeptidase-like regulatory domain-containing protein" evidence="1">
    <location>
        <begin position="18"/>
        <end position="830"/>
    </location>
</feature>
<dbReference type="Pfam" id="PF13715">
    <property type="entry name" value="CarbopepD_reg_2"/>
    <property type="match status" value="1"/>
</dbReference>
<dbReference type="KEGG" id="fpal:HYN49_02225"/>
<accession>A0A2S1SEH9</accession>
<dbReference type="Proteomes" id="UP000244937">
    <property type="component" value="Chromosome"/>
</dbReference>
<proteinExistence type="predicted"/>